<feature type="region of interest" description="Disordered" evidence="1">
    <location>
        <begin position="72"/>
        <end position="113"/>
    </location>
</feature>
<feature type="compositionally biased region" description="Basic residues" evidence="1">
    <location>
        <begin position="88"/>
        <end position="97"/>
    </location>
</feature>
<evidence type="ECO:0000313" key="2">
    <source>
        <dbReference type="EMBL" id="KAK7032792.1"/>
    </source>
</evidence>
<gene>
    <name evidence="2" type="ORF">R3P38DRAFT_771414</name>
</gene>
<reference evidence="2 3" key="1">
    <citation type="journal article" date="2024" name="J Genomics">
        <title>Draft genome sequencing and assembly of Favolaschia claudopus CIRM-BRFM 2984 isolated from oak limbs.</title>
        <authorList>
            <person name="Navarro D."/>
            <person name="Drula E."/>
            <person name="Chaduli D."/>
            <person name="Cazenave R."/>
            <person name="Ahrendt S."/>
            <person name="Wang J."/>
            <person name="Lipzen A."/>
            <person name="Daum C."/>
            <person name="Barry K."/>
            <person name="Grigoriev I.V."/>
            <person name="Favel A."/>
            <person name="Rosso M.N."/>
            <person name="Martin F."/>
        </authorList>
    </citation>
    <scope>NUCLEOTIDE SEQUENCE [LARGE SCALE GENOMIC DNA]</scope>
    <source>
        <strain evidence="2 3">CIRM-BRFM 2984</strain>
    </source>
</reference>
<feature type="compositionally biased region" description="Basic and acidic residues" evidence="1">
    <location>
        <begin position="161"/>
        <end position="175"/>
    </location>
</feature>
<name>A0AAW0C0J3_9AGAR</name>
<organism evidence="2 3">
    <name type="scientific">Favolaschia claudopus</name>
    <dbReference type="NCBI Taxonomy" id="2862362"/>
    <lineage>
        <taxon>Eukaryota</taxon>
        <taxon>Fungi</taxon>
        <taxon>Dikarya</taxon>
        <taxon>Basidiomycota</taxon>
        <taxon>Agaricomycotina</taxon>
        <taxon>Agaricomycetes</taxon>
        <taxon>Agaricomycetidae</taxon>
        <taxon>Agaricales</taxon>
        <taxon>Marasmiineae</taxon>
        <taxon>Mycenaceae</taxon>
        <taxon>Favolaschia</taxon>
    </lineage>
</organism>
<evidence type="ECO:0000256" key="1">
    <source>
        <dbReference type="SAM" id="MobiDB-lite"/>
    </source>
</evidence>
<comment type="caution">
    <text evidence="2">The sequence shown here is derived from an EMBL/GenBank/DDBJ whole genome shotgun (WGS) entry which is preliminary data.</text>
</comment>
<accession>A0AAW0C0J3</accession>
<feature type="region of interest" description="Disordered" evidence="1">
    <location>
        <begin position="1"/>
        <end position="60"/>
    </location>
</feature>
<keyword evidence="3" id="KW-1185">Reference proteome</keyword>
<dbReference type="AlphaFoldDB" id="A0AAW0C0J3"/>
<feature type="region of interest" description="Disordered" evidence="1">
    <location>
        <begin position="142"/>
        <end position="176"/>
    </location>
</feature>
<protein>
    <submittedName>
        <fullName evidence="2">Uncharacterized protein</fullName>
    </submittedName>
</protein>
<dbReference type="EMBL" id="JAWWNJ010000023">
    <property type="protein sequence ID" value="KAK7032792.1"/>
    <property type="molecule type" value="Genomic_DNA"/>
</dbReference>
<dbReference type="Proteomes" id="UP001362999">
    <property type="component" value="Unassembled WGS sequence"/>
</dbReference>
<sequence>MAPGANYMGGKRNAARARNKDSTGRTQKNHFSRQRLEILSKGLSGRAGSRNSSGHGPRAHASDIELSHARHHVSWLDGSNGPTTRPRSPQRKTRNRNTSHQSSSGSRTSKVLEKLDTTEPLSMQAARDKILAIPDLAGLSAFRNVEPQTPPPRITGSKRSRSSDPEMLDREATETKRRRIGAARFTSSPDIAQKDTNFEELDYEYSDTTVECDSRFFDNENALHQAAGIYFCGG</sequence>
<proteinExistence type="predicted"/>
<evidence type="ECO:0000313" key="3">
    <source>
        <dbReference type="Proteomes" id="UP001362999"/>
    </source>
</evidence>
<feature type="compositionally biased region" description="Low complexity" evidence="1">
    <location>
        <begin position="99"/>
        <end position="109"/>
    </location>
</feature>